<evidence type="ECO:0000256" key="2">
    <source>
        <dbReference type="SAM" id="Phobius"/>
    </source>
</evidence>
<organism evidence="3">
    <name type="scientific">Gaeumannomyces tritici (strain R3-111a-1)</name>
    <name type="common">Wheat and barley take-all root rot fungus</name>
    <name type="synonym">Gaeumannomyces graminis var. tritici</name>
    <dbReference type="NCBI Taxonomy" id="644352"/>
    <lineage>
        <taxon>Eukaryota</taxon>
        <taxon>Fungi</taxon>
        <taxon>Dikarya</taxon>
        <taxon>Ascomycota</taxon>
        <taxon>Pezizomycotina</taxon>
        <taxon>Sordariomycetes</taxon>
        <taxon>Sordariomycetidae</taxon>
        <taxon>Magnaporthales</taxon>
        <taxon>Magnaporthaceae</taxon>
        <taxon>Gaeumannomyces</taxon>
    </lineage>
</organism>
<feature type="region of interest" description="Disordered" evidence="1">
    <location>
        <begin position="199"/>
        <end position="237"/>
    </location>
</feature>
<dbReference type="HOGENOM" id="CLU_077756_0_0_1"/>
<evidence type="ECO:0000313" key="4">
    <source>
        <dbReference type="EnsemblFungi" id="EJT77934"/>
    </source>
</evidence>
<accession>J3NP31</accession>
<dbReference type="EMBL" id="GL385396">
    <property type="protein sequence ID" value="EJT77934.1"/>
    <property type="molecule type" value="Genomic_DNA"/>
</dbReference>
<feature type="transmembrane region" description="Helical" evidence="2">
    <location>
        <begin position="143"/>
        <end position="166"/>
    </location>
</feature>
<dbReference type="EnsemblFungi" id="EJT77934">
    <property type="protein sequence ID" value="EJT77934"/>
    <property type="gene ID" value="GGTG_03037"/>
</dbReference>
<reference evidence="3" key="2">
    <citation type="submission" date="2010-07" db="EMBL/GenBank/DDBJ databases">
        <authorList>
            <consortium name="The Broad Institute Genome Sequencing Platform"/>
            <consortium name="Broad Institute Genome Sequencing Center for Infectious Disease"/>
            <person name="Ma L.-J."/>
            <person name="Dead R."/>
            <person name="Young S."/>
            <person name="Zeng Q."/>
            <person name="Koehrsen M."/>
            <person name="Alvarado L."/>
            <person name="Berlin A."/>
            <person name="Chapman S.B."/>
            <person name="Chen Z."/>
            <person name="Freedman E."/>
            <person name="Gellesch M."/>
            <person name="Goldberg J."/>
            <person name="Griggs A."/>
            <person name="Gujja S."/>
            <person name="Heilman E.R."/>
            <person name="Heiman D."/>
            <person name="Hepburn T."/>
            <person name="Howarth C."/>
            <person name="Jen D."/>
            <person name="Larson L."/>
            <person name="Mehta T."/>
            <person name="Neiman D."/>
            <person name="Pearson M."/>
            <person name="Roberts A."/>
            <person name="Saif S."/>
            <person name="Shea T."/>
            <person name="Shenoy N."/>
            <person name="Sisk P."/>
            <person name="Stolte C."/>
            <person name="Sykes S."/>
            <person name="Walk T."/>
            <person name="White J."/>
            <person name="Yandava C."/>
            <person name="Haas B."/>
            <person name="Nusbaum C."/>
            <person name="Birren B."/>
        </authorList>
    </citation>
    <scope>NUCLEOTIDE SEQUENCE</scope>
    <source>
        <strain evidence="3">R3-111a-1</strain>
    </source>
</reference>
<feature type="transmembrane region" description="Helical" evidence="2">
    <location>
        <begin position="62"/>
        <end position="84"/>
    </location>
</feature>
<reference evidence="4" key="4">
    <citation type="journal article" date="2015" name="G3 (Bethesda)">
        <title>Genome sequences of three phytopathogenic species of the Magnaporthaceae family of fungi.</title>
        <authorList>
            <person name="Okagaki L.H."/>
            <person name="Nunes C.C."/>
            <person name="Sailsbery J."/>
            <person name="Clay B."/>
            <person name="Brown D."/>
            <person name="John T."/>
            <person name="Oh Y."/>
            <person name="Young N."/>
            <person name="Fitzgerald M."/>
            <person name="Haas B.J."/>
            <person name="Zeng Q."/>
            <person name="Young S."/>
            <person name="Adiconis X."/>
            <person name="Fan L."/>
            <person name="Levin J.Z."/>
            <person name="Mitchell T.K."/>
            <person name="Okubara P.A."/>
            <person name="Farman M.L."/>
            <person name="Kohn L.M."/>
            <person name="Birren B."/>
            <person name="Ma L.-J."/>
            <person name="Dean R.A."/>
        </authorList>
    </citation>
    <scope>NUCLEOTIDE SEQUENCE</scope>
    <source>
        <strain evidence="4">R3-111a-1</strain>
    </source>
</reference>
<dbReference type="Proteomes" id="UP000006039">
    <property type="component" value="Unassembled WGS sequence"/>
</dbReference>
<keyword evidence="2" id="KW-0812">Transmembrane</keyword>
<dbReference type="AlphaFoldDB" id="J3NP31"/>
<gene>
    <name evidence="4" type="primary">20343495</name>
    <name evidence="3" type="ORF">GGTG_03037</name>
</gene>
<name>J3NP31_GAET3</name>
<reference evidence="4" key="5">
    <citation type="submission" date="2018-04" db="UniProtKB">
        <authorList>
            <consortium name="EnsemblFungi"/>
        </authorList>
    </citation>
    <scope>IDENTIFICATION</scope>
    <source>
        <strain evidence="4">R3-111a-1</strain>
    </source>
</reference>
<proteinExistence type="predicted"/>
<keyword evidence="2" id="KW-1133">Transmembrane helix</keyword>
<evidence type="ECO:0000313" key="5">
    <source>
        <dbReference type="Proteomes" id="UP000006039"/>
    </source>
</evidence>
<evidence type="ECO:0008006" key="6">
    <source>
        <dbReference type="Google" id="ProtNLM"/>
    </source>
</evidence>
<reference evidence="5" key="1">
    <citation type="submission" date="2010-07" db="EMBL/GenBank/DDBJ databases">
        <title>The genome sequence of Gaeumannomyces graminis var. tritici strain R3-111a-1.</title>
        <authorList>
            <consortium name="The Broad Institute Genome Sequencing Platform"/>
            <person name="Ma L.-J."/>
            <person name="Dead R."/>
            <person name="Young S."/>
            <person name="Zeng Q."/>
            <person name="Koehrsen M."/>
            <person name="Alvarado L."/>
            <person name="Berlin A."/>
            <person name="Chapman S.B."/>
            <person name="Chen Z."/>
            <person name="Freedman E."/>
            <person name="Gellesch M."/>
            <person name="Goldberg J."/>
            <person name="Griggs A."/>
            <person name="Gujja S."/>
            <person name="Heilman E.R."/>
            <person name="Heiman D."/>
            <person name="Hepburn T."/>
            <person name="Howarth C."/>
            <person name="Jen D."/>
            <person name="Larson L."/>
            <person name="Mehta T."/>
            <person name="Neiman D."/>
            <person name="Pearson M."/>
            <person name="Roberts A."/>
            <person name="Saif S."/>
            <person name="Shea T."/>
            <person name="Shenoy N."/>
            <person name="Sisk P."/>
            <person name="Stolte C."/>
            <person name="Sykes S."/>
            <person name="Walk T."/>
            <person name="White J."/>
            <person name="Yandava C."/>
            <person name="Haas B."/>
            <person name="Nusbaum C."/>
            <person name="Birren B."/>
        </authorList>
    </citation>
    <scope>NUCLEOTIDE SEQUENCE [LARGE SCALE GENOMIC DNA]</scope>
    <source>
        <strain evidence="5">R3-111a-1</strain>
    </source>
</reference>
<keyword evidence="2" id="KW-0472">Membrane</keyword>
<reference evidence="3" key="3">
    <citation type="submission" date="2010-09" db="EMBL/GenBank/DDBJ databases">
        <title>Annotation of Gaeumannomyces graminis var. tritici R3-111a-1.</title>
        <authorList>
            <consortium name="The Broad Institute Genome Sequencing Platform"/>
            <person name="Ma L.-J."/>
            <person name="Dead R."/>
            <person name="Young S.K."/>
            <person name="Zeng Q."/>
            <person name="Gargeya S."/>
            <person name="Fitzgerald M."/>
            <person name="Haas B."/>
            <person name="Abouelleil A."/>
            <person name="Alvarado L."/>
            <person name="Arachchi H.M."/>
            <person name="Berlin A."/>
            <person name="Brown A."/>
            <person name="Chapman S.B."/>
            <person name="Chen Z."/>
            <person name="Dunbar C."/>
            <person name="Freedman E."/>
            <person name="Gearin G."/>
            <person name="Gellesch M."/>
            <person name="Goldberg J."/>
            <person name="Griggs A."/>
            <person name="Gujja S."/>
            <person name="Heiman D."/>
            <person name="Howarth C."/>
            <person name="Larson L."/>
            <person name="Lui A."/>
            <person name="MacDonald P.J.P."/>
            <person name="Mehta T."/>
            <person name="Montmayeur A."/>
            <person name="Murphy C."/>
            <person name="Neiman D."/>
            <person name="Pearson M."/>
            <person name="Priest M."/>
            <person name="Roberts A."/>
            <person name="Saif S."/>
            <person name="Shea T."/>
            <person name="Shenoy N."/>
            <person name="Sisk P."/>
            <person name="Stolte C."/>
            <person name="Sykes S."/>
            <person name="Yandava C."/>
            <person name="Wortman J."/>
            <person name="Nusbaum C."/>
            <person name="Birren B."/>
        </authorList>
    </citation>
    <scope>NUCLEOTIDE SEQUENCE</scope>
    <source>
        <strain evidence="3">R3-111a-1</strain>
    </source>
</reference>
<feature type="transmembrane region" description="Helical" evidence="2">
    <location>
        <begin position="91"/>
        <end position="111"/>
    </location>
</feature>
<sequence>MAVRGLIARGVPTTLPKWLLYVKIVILVLALLVLALAAYAISIFSSAANDDYYFTGSGVPGLLIFVAVKTLIVYGAVTAIQVWAPRMFFRIAALIAYLLGIIFWLASWGWAASMSGVYFSLANTYSNRIYGALPNKLRQEGGALAGCAAIGAIAWVLSIVNVAFFIKACLNDPESEGANTNQAELGQVPYKAQEAQGPAVPQQGVYQQGPYQQGEYQQPQPGQSPYGQPAPVYGQPAPVYGQPAPVYAQPAPVHQQPYATQ</sequence>
<evidence type="ECO:0000313" key="3">
    <source>
        <dbReference type="EMBL" id="EJT77934.1"/>
    </source>
</evidence>
<dbReference type="RefSeq" id="XP_009219079.1">
    <property type="nucleotide sequence ID" value="XM_009220815.1"/>
</dbReference>
<dbReference type="GeneID" id="20343495"/>
<dbReference type="STRING" id="644352.J3NP31"/>
<evidence type="ECO:0000256" key="1">
    <source>
        <dbReference type="SAM" id="MobiDB-lite"/>
    </source>
</evidence>
<dbReference type="eggNOG" id="ENOG502SYWK">
    <property type="taxonomic scope" value="Eukaryota"/>
</dbReference>
<protein>
    <recommendedName>
        <fullName evidence="6">MARVEL domain-containing protein</fullName>
    </recommendedName>
</protein>
<dbReference type="OrthoDB" id="5223409at2759"/>
<dbReference type="VEuPathDB" id="FungiDB:GGTG_03037"/>
<keyword evidence="5" id="KW-1185">Reference proteome</keyword>
<feature type="compositionally biased region" description="Low complexity" evidence="1">
    <location>
        <begin position="199"/>
        <end position="231"/>
    </location>
</feature>
<feature type="transmembrane region" description="Helical" evidence="2">
    <location>
        <begin position="20"/>
        <end position="42"/>
    </location>
</feature>